<organism evidence="8 9">
    <name type="scientific">Ferrimicrobium acidiphilum</name>
    <dbReference type="NCBI Taxonomy" id="121039"/>
    <lineage>
        <taxon>Bacteria</taxon>
        <taxon>Bacillati</taxon>
        <taxon>Actinomycetota</taxon>
        <taxon>Acidimicrobiia</taxon>
        <taxon>Acidimicrobiales</taxon>
        <taxon>Acidimicrobiaceae</taxon>
        <taxon>Ferrimicrobium</taxon>
    </lineage>
</organism>
<sequence length="335" mass="35688">MNLSANYMGISLKNPLVASASPLTYTLDGVRRLAASGVGAIVMHSLFEEELVSDAEHQARLLEAGSESFAESLSYFPDTLAPKASKHYLGLLERAVNAVEVPVIASLNGATPGGWTTHARDMENAGATAIELNIHMIPVGPGIDGRGVEDLHVEILQQVKAVVSVPIAIKLSPYFSSVGEMASRLDKAGADGIVLFSRFMHPRIDPESLEVIPSVGLSDPAESRLPQTWVALLYGRLEATIVAAGGVEQADDVVSYILAGADAVMTASALLRHGPGYAENLLDGLARWMARKGFDALDQVRGMLAVQSSSDETTWERTQYVDALRAANANLQGPW</sequence>
<evidence type="ECO:0000256" key="3">
    <source>
        <dbReference type="ARBA" id="ARBA00022630"/>
    </source>
</evidence>
<keyword evidence="4" id="KW-0288">FMN</keyword>
<dbReference type="SUPFAM" id="SSF51395">
    <property type="entry name" value="FMN-linked oxidoreductases"/>
    <property type="match status" value="1"/>
</dbReference>
<comment type="cofactor">
    <cofactor evidence="1">
        <name>FMN</name>
        <dbReference type="ChEBI" id="CHEBI:58210"/>
    </cofactor>
</comment>
<dbReference type="Proteomes" id="UP001560267">
    <property type="component" value="Unassembled WGS sequence"/>
</dbReference>
<evidence type="ECO:0000256" key="1">
    <source>
        <dbReference type="ARBA" id="ARBA00001917"/>
    </source>
</evidence>
<evidence type="ECO:0000256" key="2">
    <source>
        <dbReference type="ARBA" id="ARBA00004725"/>
    </source>
</evidence>
<evidence type="ECO:0000256" key="5">
    <source>
        <dbReference type="ARBA" id="ARBA00022975"/>
    </source>
</evidence>
<dbReference type="InterPro" id="IPR005720">
    <property type="entry name" value="Dihydroorotate_DH_cat"/>
</dbReference>
<evidence type="ECO:0000313" key="8">
    <source>
        <dbReference type="EMBL" id="MEX6430340.1"/>
    </source>
</evidence>
<dbReference type="InterPro" id="IPR012135">
    <property type="entry name" value="Dihydroorotate_DH_1_2"/>
</dbReference>
<gene>
    <name evidence="8" type="ORF">AB6A68_10930</name>
</gene>
<keyword evidence="9" id="KW-1185">Reference proteome</keyword>
<dbReference type="PANTHER" id="PTHR48109">
    <property type="entry name" value="DIHYDROOROTATE DEHYDROGENASE (QUINONE), MITOCHONDRIAL-RELATED"/>
    <property type="match status" value="1"/>
</dbReference>
<proteinExistence type="predicted"/>
<dbReference type="RefSeq" id="WP_369084744.1">
    <property type="nucleotide sequence ID" value="NZ_JBFSHR010000047.1"/>
</dbReference>
<keyword evidence="5" id="KW-0665">Pyrimidine biosynthesis</keyword>
<keyword evidence="3" id="KW-0285">Flavoprotein</keyword>
<dbReference type="Gene3D" id="3.20.20.70">
    <property type="entry name" value="Aldolase class I"/>
    <property type="match status" value="1"/>
</dbReference>
<comment type="caution">
    <text evidence="8">The sequence shown here is derived from an EMBL/GenBank/DDBJ whole genome shotgun (WGS) entry which is preliminary data.</text>
</comment>
<dbReference type="NCBIfam" id="NF005741">
    <property type="entry name" value="PRK07565.1"/>
    <property type="match status" value="1"/>
</dbReference>
<reference evidence="8 9" key="1">
    <citation type="submission" date="2024-07" db="EMBL/GenBank/DDBJ databases">
        <title>Draft Genome Sequence of Ferrimicrobium acidiphilum Strain YE2023, Isolated from a Pulp of Bioleach Reactor.</title>
        <authorList>
            <person name="Elkina Y.A."/>
            <person name="Bulaeva A.G."/>
            <person name="Beletsky A.V."/>
            <person name="Mardanov A.V."/>
        </authorList>
    </citation>
    <scope>NUCLEOTIDE SEQUENCE [LARGE SCALE GENOMIC DNA]</scope>
    <source>
        <strain evidence="8 9">YE2023</strain>
    </source>
</reference>
<dbReference type="PIRSF" id="PIRSF000164">
    <property type="entry name" value="DHO_oxidase"/>
    <property type="match status" value="1"/>
</dbReference>
<dbReference type="InterPro" id="IPR050074">
    <property type="entry name" value="DHO_dehydrogenase"/>
</dbReference>
<protein>
    <submittedName>
        <fullName evidence="8">Dihydroorotate dehydrogenase-like protein</fullName>
    </submittedName>
</protein>
<dbReference type="Pfam" id="PF01180">
    <property type="entry name" value="DHO_dh"/>
    <property type="match status" value="1"/>
</dbReference>
<feature type="domain" description="Dihydroorotate dehydrogenase catalytic" evidence="7">
    <location>
        <begin position="4"/>
        <end position="289"/>
    </location>
</feature>
<accession>A0ABV3Y4Z3</accession>
<name>A0ABV3Y4Z3_9ACTN</name>
<comment type="pathway">
    <text evidence="2">Pyrimidine metabolism; UMP biosynthesis via de novo pathway.</text>
</comment>
<evidence type="ECO:0000259" key="7">
    <source>
        <dbReference type="Pfam" id="PF01180"/>
    </source>
</evidence>
<dbReference type="PANTHER" id="PTHR48109:SF3">
    <property type="entry name" value="SLL0744 PROTEIN"/>
    <property type="match status" value="1"/>
</dbReference>
<evidence type="ECO:0000313" key="9">
    <source>
        <dbReference type="Proteomes" id="UP001560267"/>
    </source>
</evidence>
<evidence type="ECO:0000256" key="4">
    <source>
        <dbReference type="ARBA" id="ARBA00022643"/>
    </source>
</evidence>
<dbReference type="InterPro" id="IPR013785">
    <property type="entry name" value="Aldolase_TIM"/>
</dbReference>
<keyword evidence="6" id="KW-0560">Oxidoreductase</keyword>
<evidence type="ECO:0000256" key="6">
    <source>
        <dbReference type="ARBA" id="ARBA00023002"/>
    </source>
</evidence>
<dbReference type="EMBL" id="JBFSHR010000047">
    <property type="protein sequence ID" value="MEX6430340.1"/>
    <property type="molecule type" value="Genomic_DNA"/>
</dbReference>